<keyword evidence="3" id="KW-0597">Phosphoprotein</keyword>
<feature type="domain" description="Histidine kinase" evidence="11">
    <location>
        <begin position="351"/>
        <end position="564"/>
    </location>
</feature>
<dbReference type="AlphaFoldDB" id="A0A936F2E9"/>
<keyword evidence="10" id="KW-1133">Transmembrane helix</keyword>
<keyword evidence="7" id="KW-0067">ATP-binding</keyword>
<keyword evidence="6" id="KW-0418">Kinase</keyword>
<dbReference type="InterPro" id="IPR004358">
    <property type="entry name" value="Sig_transdc_His_kin-like_C"/>
</dbReference>
<evidence type="ECO:0000256" key="1">
    <source>
        <dbReference type="ARBA" id="ARBA00000085"/>
    </source>
</evidence>
<feature type="transmembrane region" description="Helical" evidence="10">
    <location>
        <begin position="224"/>
        <end position="241"/>
    </location>
</feature>
<feature type="transmembrane region" description="Helical" evidence="10">
    <location>
        <begin position="130"/>
        <end position="149"/>
    </location>
</feature>
<dbReference type="PANTHER" id="PTHR43065:SF46">
    <property type="entry name" value="C4-DICARBOXYLATE TRANSPORT SENSOR PROTEIN DCTB"/>
    <property type="match status" value="1"/>
</dbReference>
<dbReference type="SUPFAM" id="SSF47384">
    <property type="entry name" value="Homodimeric domain of signal transducing histidine kinase"/>
    <property type="match status" value="1"/>
</dbReference>
<organism evidence="12 13">
    <name type="scientific">Candidatus Geothrix odensensis</name>
    <dbReference type="NCBI Taxonomy" id="2954440"/>
    <lineage>
        <taxon>Bacteria</taxon>
        <taxon>Pseudomonadati</taxon>
        <taxon>Acidobacteriota</taxon>
        <taxon>Holophagae</taxon>
        <taxon>Holophagales</taxon>
        <taxon>Holophagaceae</taxon>
        <taxon>Geothrix</taxon>
    </lineage>
</organism>
<feature type="transmembrane region" description="Helical" evidence="10">
    <location>
        <begin position="194"/>
        <end position="212"/>
    </location>
</feature>
<feature type="coiled-coil region" evidence="9">
    <location>
        <begin position="301"/>
        <end position="328"/>
    </location>
</feature>
<evidence type="ECO:0000256" key="3">
    <source>
        <dbReference type="ARBA" id="ARBA00022553"/>
    </source>
</evidence>
<comment type="caution">
    <text evidence="12">The sequence shown here is derived from an EMBL/GenBank/DDBJ whole genome shotgun (WGS) entry which is preliminary data.</text>
</comment>
<evidence type="ECO:0000256" key="8">
    <source>
        <dbReference type="ARBA" id="ARBA00023012"/>
    </source>
</evidence>
<evidence type="ECO:0000256" key="4">
    <source>
        <dbReference type="ARBA" id="ARBA00022679"/>
    </source>
</evidence>
<feature type="transmembrane region" description="Helical" evidence="10">
    <location>
        <begin position="161"/>
        <end position="182"/>
    </location>
</feature>
<feature type="transmembrane region" description="Helical" evidence="10">
    <location>
        <begin position="34"/>
        <end position="56"/>
    </location>
</feature>
<dbReference type="Gene3D" id="3.30.565.10">
    <property type="entry name" value="Histidine kinase-like ATPase, C-terminal domain"/>
    <property type="match status" value="1"/>
</dbReference>
<evidence type="ECO:0000259" key="11">
    <source>
        <dbReference type="PROSITE" id="PS50109"/>
    </source>
</evidence>
<feature type="transmembrane region" description="Helical" evidence="10">
    <location>
        <begin position="68"/>
        <end position="89"/>
    </location>
</feature>
<dbReference type="CDD" id="cd00082">
    <property type="entry name" value="HisKA"/>
    <property type="match status" value="1"/>
</dbReference>
<dbReference type="SMART" id="SM00387">
    <property type="entry name" value="HATPase_c"/>
    <property type="match status" value="1"/>
</dbReference>
<evidence type="ECO:0000256" key="6">
    <source>
        <dbReference type="ARBA" id="ARBA00022777"/>
    </source>
</evidence>
<dbReference type="InterPro" id="IPR036890">
    <property type="entry name" value="HATPase_C_sf"/>
</dbReference>
<protein>
    <recommendedName>
        <fullName evidence="2">histidine kinase</fullName>
        <ecNumber evidence="2">2.7.13.3</ecNumber>
    </recommendedName>
</protein>
<feature type="transmembrane region" description="Helical" evidence="10">
    <location>
        <begin position="101"/>
        <end position="118"/>
    </location>
</feature>
<dbReference type="Proteomes" id="UP000709959">
    <property type="component" value="Unassembled WGS sequence"/>
</dbReference>
<evidence type="ECO:0000256" key="10">
    <source>
        <dbReference type="SAM" id="Phobius"/>
    </source>
</evidence>
<evidence type="ECO:0000256" key="2">
    <source>
        <dbReference type="ARBA" id="ARBA00012438"/>
    </source>
</evidence>
<dbReference type="InterPro" id="IPR003661">
    <property type="entry name" value="HisK_dim/P_dom"/>
</dbReference>
<keyword evidence="10" id="KW-0812">Transmembrane</keyword>
<dbReference type="PANTHER" id="PTHR43065">
    <property type="entry name" value="SENSOR HISTIDINE KINASE"/>
    <property type="match status" value="1"/>
</dbReference>
<keyword evidence="4" id="KW-0808">Transferase</keyword>
<dbReference type="Gene3D" id="1.10.287.130">
    <property type="match status" value="1"/>
</dbReference>
<dbReference type="PRINTS" id="PR00344">
    <property type="entry name" value="BCTRLSENSOR"/>
</dbReference>
<gene>
    <name evidence="12" type="ORF">IPN91_08000</name>
</gene>
<feature type="transmembrane region" description="Helical" evidence="10">
    <location>
        <begin position="261"/>
        <end position="278"/>
    </location>
</feature>
<dbReference type="EC" id="2.7.13.3" evidence="2"/>
<dbReference type="InterPro" id="IPR036097">
    <property type="entry name" value="HisK_dim/P_sf"/>
</dbReference>
<proteinExistence type="predicted"/>
<dbReference type="PROSITE" id="PS50109">
    <property type="entry name" value="HIS_KIN"/>
    <property type="match status" value="1"/>
</dbReference>
<keyword evidence="5" id="KW-0547">Nucleotide-binding</keyword>
<comment type="catalytic activity">
    <reaction evidence="1">
        <text>ATP + protein L-histidine = ADP + protein N-phospho-L-histidine.</text>
        <dbReference type="EC" id="2.7.13.3"/>
    </reaction>
</comment>
<keyword evidence="8" id="KW-0902">Two-component regulatory system</keyword>
<dbReference type="EMBL" id="JADKCH010000005">
    <property type="protein sequence ID" value="MBK8572580.1"/>
    <property type="molecule type" value="Genomic_DNA"/>
</dbReference>
<reference evidence="12 13" key="1">
    <citation type="submission" date="2020-10" db="EMBL/GenBank/DDBJ databases">
        <title>Connecting structure to function with the recovery of over 1000 high-quality activated sludge metagenome-assembled genomes encoding full-length rRNA genes using long-read sequencing.</title>
        <authorList>
            <person name="Singleton C.M."/>
            <person name="Petriglieri F."/>
            <person name="Kristensen J.M."/>
            <person name="Kirkegaard R.H."/>
            <person name="Michaelsen T.Y."/>
            <person name="Andersen M.H."/>
            <person name="Karst S.M."/>
            <person name="Dueholm M.S."/>
            <person name="Nielsen P.H."/>
            <person name="Albertsen M."/>
        </authorList>
    </citation>
    <scope>NUCLEOTIDE SEQUENCE [LARGE SCALE GENOMIC DNA]</scope>
    <source>
        <strain evidence="12">OdNE_18-Q3-R46-58_MAXAC.008</strain>
    </source>
</reference>
<feature type="transmembrane region" description="Helical" evidence="10">
    <location>
        <begin position="284"/>
        <end position="302"/>
    </location>
</feature>
<dbReference type="Pfam" id="PF02518">
    <property type="entry name" value="HATPase_c"/>
    <property type="match status" value="1"/>
</dbReference>
<name>A0A936F2E9_9BACT</name>
<evidence type="ECO:0000256" key="5">
    <source>
        <dbReference type="ARBA" id="ARBA00022741"/>
    </source>
</evidence>
<dbReference type="SUPFAM" id="SSF55874">
    <property type="entry name" value="ATPase domain of HSP90 chaperone/DNA topoisomerase II/histidine kinase"/>
    <property type="match status" value="1"/>
</dbReference>
<dbReference type="InterPro" id="IPR005467">
    <property type="entry name" value="His_kinase_dom"/>
</dbReference>
<dbReference type="InterPro" id="IPR003594">
    <property type="entry name" value="HATPase_dom"/>
</dbReference>
<evidence type="ECO:0000256" key="7">
    <source>
        <dbReference type="ARBA" id="ARBA00022840"/>
    </source>
</evidence>
<keyword evidence="9" id="KW-0175">Coiled coil</keyword>
<accession>A0A936F2E9</accession>
<feature type="transmembrane region" description="Helical" evidence="10">
    <location>
        <begin position="7"/>
        <end position="28"/>
    </location>
</feature>
<keyword evidence="10" id="KW-0472">Membrane</keyword>
<evidence type="ECO:0000313" key="13">
    <source>
        <dbReference type="Proteomes" id="UP000709959"/>
    </source>
</evidence>
<dbReference type="GO" id="GO:0005524">
    <property type="term" value="F:ATP binding"/>
    <property type="evidence" value="ECO:0007669"/>
    <property type="project" value="UniProtKB-KW"/>
</dbReference>
<evidence type="ECO:0000256" key="9">
    <source>
        <dbReference type="SAM" id="Coils"/>
    </source>
</evidence>
<evidence type="ECO:0000313" key="12">
    <source>
        <dbReference type="EMBL" id="MBK8572580.1"/>
    </source>
</evidence>
<dbReference type="SMART" id="SM00388">
    <property type="entry name" value="HisKA"/>
    <property type="match status" value="1"/>
</dbReference>
<dbReference type="GO" id="GO:0000155">
    <property type="term" value="F:phosphorelay sensor kinase activity"/>
    <property type="evidence" value="ECO:0007669"/>
    <property type="project" value="InterPro"/>
</dbReference>
<sequence>MRASWVGWFRAGLVGAWLGVAVVHLASAPERRSLVWSLGYLLIEVLACGSLGHRAWRCGPEERFAWQLLWASTLLDVINLSLGIPAALGHPLTWAADLPKLLSLGTGLLVLAGVLSFPRGRSRGAGNRRRILDGLLFAASVLFLLWVAGVHGALRTANPDLSLRVLVAYLNAALMGGGLVYMTSSQPHRFRGPLGWLGASALSWLVVLSGWAMAGLPLAPELQWWWPLVGCIPLFQGLAAWSPTPEEVPAVRRTTGMFTRLIPYFPVVGALAVMAVLILRAPLYLVRGASGIFLVMVVLLLLRQVQAVEDLEAARRTLEERVRDRTQVLEQAQHTLIRTERMNALAMMGAGLAHDLNNLLGAVKSSADLAVMNLEEGVQPGPAELNRIAMAADRAALLTRRLMEFARREEEALQPVDLGRELRAMEVTLRLLLPRSVDLILDVPLEGALVVRSSTLRLEQMMVNLVSNARDAMPTGGHLGIQVAPDRTGLARAMVEVTDSGTGMPPEVMARIFDPFFTTKAPGRGTGLGLSSLKAMVDEGGGSLEVESEPGLGTRFRILLPLVSPR</sequence>